<accession>A0ABY7WRQ7</accession>
<sequence>MSNDYMLRRWGHFERDRDGLTPAEREQARAFFKALSRMPPDEVKLLAEKYHTGKLSVIDGYGQAQTDIPVADAVLCKQYGLTLSRYGARRRSIINHFRTLYTKSLVNREQTERAALQDYALIVGNNLYFKQQRGYPFFDVTLTVMPEQAAHIHGDNDLTHNDGFTKLSLDELEARIHAR</sequence>
<evidence type="ECO:0000313" key="1">
    <source>
        <dbReference type="EMBL" id="WDF82058.1"/>
    </source>
</evidence>
<dbReference type="EMBL" id="CP117884">
    <property type="protein sequence ID" value="WDF82058.1"/>
    <property type="molecule type" value="Genomic_DNA"/>
</dbReference>
<dbReference type="Proteomes" id="UP001220377">
    <property type="component" value="Chromosome"/>
</dbReference>
<reference evidence="1 2" key="1">
    <citation type="submission" date="2023-02" db="EMBL/GenBank/DDBJ databases">
        <title>Genome sequence of Lacticaseibacillus sp. KACC 23028.</title>
        <authorList>
            <person name="Kim S."/>
            <person name="Heo J."/>
            <person name="Kwon S.-W."/>
        </authorList>
    </citation>
    <scope>NUCLEOTIDE SEQUENCE [LARGE SCALE GENOMIC DNA]</scope>
    <source>
        <strain evidence="1 2">KACC 23028</strain>
    </source>
</reference>
<organism evidence="1 2">
    <name type="scientific">Lacticaseibacillus pabuli</name>
    <dbReference type="NCBI Taxonomy" id="3025672"/>
    <lineage>
        <taxon>Bacteria</taxon>
        <taxon>Bacillati</taxon>
        <taxon>Bacillota</taxon>
        <taxon>Bacilli</taxon>
        <taxon>Lactobacillales</taxon>
        <taxon>Lactobacillaceae</taxon>
        <taxon>Lacticaseibacillus</taxon>
    </lineage>
</organism>
<keyword evidence="2" id="KW-1185">Reference proteome</keyword>
<evidence type="ECO:0000313" key="2">
    <source>
        <dbReference type="Proteomes" id="UP001220377"/>
    </source>
</evidence>
<name>A0ABY7WRQ7_9LACO</name>
<dbReference type="RefSeq" id="WP_274259262.1">
    <property type="nucleotide sequence ID" value="NZ_CP117884.1"/>
</dbReference>
<proteinExistence type="predicted"/>
<protein>
    <submittedName>
        <fullName evidence="1">Uncharacterized protein</fullName>
    </submittedName>
</protein>
<gene>
    <name evidence="1" type="ORF">PQ472_09010</name>
</gene>